<organism evidence="1 2">
    <name type="scientific">Gramella jeungdoensis</name>
    <dbReference type="NCBI Taxonomy" id="708091"/>
    <lineage>
        <taxon>Bacteria</taxon>
        <taxon>Pseudomonadati</taxon>
        <taxon>Bacteroidota</taxon>
        <taxon>Flavobacteriia</taxon>
        <taxon>Flavobacteriales</taxon>
        <taxon>Flavobacteriaceae</taxon>
        <taxon>Christiangramia</taxon>
    </lineage>
</organism>
<evidence type="ECO:0008006" key="3">
    <source>
        <dbReference type="Google" id="ProtNLM"/>
    </source>
</evidence>
<evidence type="ECO:0000313" key="1">
    <source>
        <dbReference type="EMBL" id="MCM8569906.1"/>
    </source>
</evidence>
<dbReference type="RefSeq" id="WP_252113487.1">
    <property type="nucleotide sequence ID" value="NZ_JAMSCK010000004.1"/>
</dbReference>
<name>A0ABT0Z2D6_9FLAO</name>
<reference evidence="1" key="1">
    <citation type="submission" date="2022-06" db="EMBL/GenBank/DDBJ databases">
        <title>Gramella sediminis sp. nov., isolated from deep-sea sediment of the Indian Ocean.</title>
        <authorList>
            <person name="Yang L."/>
        </authorList>
    </citation>
    <scope>NUCLEOTIDE SEQUENCE</scope>
    <source>
        <strain evidence="1">HMD3159</strain>
    </source>
</reference>
<comment type="caution">
    <text evidence="1">The sequence shown here is derived from an EMBL/GenBank/DDBJ whole genome shotgun (WGS) entry which is preliminary data.</text>
</comment>
<sequence>MTRNATRTLNLDFTYLEFYQNYVISTVKEGTILEEEQVDELIDTCKEHYGDEAFVYISNRKFSYNVNPLIYLNLFKIENLEGIAVTSSNPDALKTANFERHFSQVPVELFQGMDEAKAWANSLTKK</sequence>
<dbReference type="Proteomes" id="UP001155077">
    <property type="component" value="Unassembled WGS sequence"/>
</dbReference>
<gene>
    <name evidence="1" type="ORF">NE848_10990</name>
</gene>
<proteinExistence type="predicted"/>
<accession>A0ABT0Z2D6</accession>
<keyword evidence="2" id="KW-1185">Reference proteome</keyword>
<protein>
    <recommendedName>
        <fullName evidence="3">STAS/SEC14 domain-containing protein</fullName>
    </recommendedName>
</protein>
<dbReference type="EMBL" id="JAMSCK010000004">
    <property type="protein sequence ID" value="MCM8569906.1"/>
    <property type="molecule type" value="Genomic_DNA"/>
</dbReference>
<evidence type="ECO:0000313" key="2">
    <source>
        <dbReference type="Proteomes" id="UP001155077"/>
    </source>
</evidence>